<dbReference type="PANTHER" id="PTHR32089">
    <property type="entry name" value="METHYL-ACCEPTING CHEMOTAXIS PROTEIN MCPB"/>
    <property type="match status" value="1"/>
</dbReference>
<evidence type="ECO:0000259" key="12">
    <source>
        <dbReference type="PROSITE" id="PS50111"/>
    </source>
</evidence>
<evidence type="ECO:0000313" key="14">
    <source>
        <dbReference type="EMBL" id="OPX56643.1"/>
    </source>
</evidence>
<evidence type="ECO:0000256" key="10">
    <source>
        <dbReference type="SAM" id="Coils"/>
    </source>
</evidence>
<evidence type="ECO:0000256" key="9">
    <source>
        <dbReference type="PROSITE-ProRule" id="PRU00284"/>
    </source>
</evidence>
<dbReference type="Pfam" id="PF00672">
    <property type="entry name" value="HAMP"/>
    <property type="match status" value="1"/>
</dbReference>
<dbReference type="RefSeq" id="WP_159445567.1">
    <property type="nucleotide sequence ID" value="NZ_FUXG01000002.1"/>
</dbReference>
<evidence type="ECO:0000256" key="11">
    <source>
        <dbReference type="SAM" id="Phobius"/>
    </source>
</evidence>
<evidence type="ECO:0000256" key="8">
    <source>
        <dbReference type="ARBA" id="ARBA00029447"/>
    </source>
</evidence>
<keyword evidence="5 11" id="KW-1133">Transmembrane helix</keyword>
<keyword evidence="7 9" id="KW-0807">Transducer</keyword>
<dbReference type="EMBL" id="MTSM01000002">
    <property type="protein sequence ID" value="OPX56643.1"/>
    <property type="molecule type" value="Genomic_DNA"/>
</dbReference>
<dbReference type="SMART" id="SM00304">
    <property type="entry name" value="HAMP"/>
    <property type="match status" value="1"/>
</dbReference>
<keyword evidence="3" id="KW-0145">Chemotaxis</keyword>
<dbReference type="PROSITE" id="PS50885">
    <property type="entry name" value="HAMP"/>
    <property type="match status" value="1"/>
</dbReference>
<accession>A0A1T4LIU5</accession>
<keyword evidence="15" id="KW-1185">Reference proteome</keyword>
<name>A0A1T4LIU5_9GAMM</name>
<dbReference type="SUPFAM" id="SSF58104">
    <property type="entry name" value="Methyl-accepting chemotaxis protein (MCP) signaling domain"/>
    <property type="match status" value="1"/>
</dbReference>
<dbReference type="SUPFAM" id="SSF103190">
    <property type="entry name" value="Sensory domain-like"/>
    <property type="match status" value="1"/>
</dbReference>
<organism evidence="14 15">
    <name type="scientific">Oceanospirillum multiglobuliferum</name>
    <dbReference type="NCBI Taxonomy" id="64969"/>
    <lineage>
        <taxon>Bacteria</taxon>
        <taxon>Pseudomonadati</taxon>
        <taxon>Pseudomonadota</taxon>
        <taxon>Gammaproteobacteria</taxon>
        <taxon>Oceanospirillales</taxon>
        <taxon>Oceanospirillaceae</taxon>
        <taxon>Oceanospirillum</taxon>
    </lineage>
</organism>
<feature type="coiled-coil region" evidence="10">
    <location>
        <begin position="596"/>
        <end position="623"/>
    </location>
</feature>
<evidence type="ECO:0008006" key="16">
    <source>
        <dbReference type="Google" id="ProtNLM"/>
    </source>
</evidence>
<dbReference type="GO" id="GO:0006935">
    <property type="term" value="P:chemotaxis"/>
    <property type="evidence" value="ECO:0007669"/>
    <property type="project" value="UniProtKB-KW"/>
</dbReference>
<dbReference type="OrthoDB" id="2489132at2"/>
<dbReference type="GO" id="GO:0005886">
    <property type="term" value="C:plasma membrane"/>
    <property type="evidence" value="ECO:0007669"/>
    <property type="project" value="UniProtKB-SubCell"/>
</dbReference>
<reference evidence="14 15" key="1">
    <citation type="submission" date="2017-01" db="EMBL/GenBank/DDBJ databases">
        <title>Genome Sequencing of a Marine Spirillum, Oceanospirillum multiglobuliferum ATCC 33336, from Japan.</title>
        <authorList>
            <person name="Carney J.G."/>
            <person name="Trachtenberg A.M."/>
            <person name="Rheaume B.A."/>
            <person name="Linnane J.D."/>
            <person name="Pitts N.L."/>
            <person name="Mykles D.L."/>
            <person name="Maclea K.S."/>
        </authorList>
    </citation>
    <scope>NUCLEOTIDE SEQUENCE [LARGE SCALE GENOMIC DNA]</scope>
    <source>
        <strain evidence="14 15">ATCC 33336</strain>
    </source>
</reference>
<evidence type="ECO:0000313" key="15">
    <source>
        <dbReference type="Proteomes" id="UP000191418"/>
    </source>
</evidence>
<dbReference type="CDD" id="cd06225">
    <property type="entry name" value="HAMP"/>
    <property type="match status" value="1"/>
</dbReference>
<feature type="domain" description="HAMP" evidence="13">
    <location>
        <begin position="298"/>
        <end position="352"/>
    </location>
</feature>
<dbReference type="InterPro" id="IPR004089">
    <property type="entry name" value="MCPsignal_dom"/>
</dbReference>
<feature type="transmembrane region" description="Helical" evidence="11">
    <location>
        <begin position="279"/>
        <end position="301"/>
    </location>
</feature>
<keyword evidence="4 11" id="KW-0812">Transmembrane</keyword>
<sequence length="629" mass="68040">MKALSLKAKIILIATFAVLATSLALTSFSIYSLSDLTKNGVDQRVHGVSSAVSTGVERWLSSKYQQLNTLASRPAEQVEFIEQLRMTKEAGEFVAIFAGLTDGTRIGSNGHTLFVNGYDPRSRPWYKQAMVEKQMVLIGPYEDRTTKEMTFTIARPLEKSGKITGIIGADLQLKSLFAEITGFESGKNSQLFLLNDQGLVIAHANANYQLKPITELYSSIQAAQVNTLAASQQLLEVETNQGTKLVRLVKVKNSSWLLGVEVDKATEMGALSETLGIEIAISVAVFFIVILLVAAIVNVLLQDLKTVGRALGYIAKGEGDLTKRIETRSQDEVGQVARDFNHFVKSLHTIITKLEHTATDLGLQSNIISDKTEQNGQKIYQQLSGTNQVADAVQQLADSTTSIMSHVQDTTAQVKNTLRLGEKGIEKVETSQQSVTDLAEQLQTASEVVTQLNTSAQGISGILATIEEIAEQTNLLALNAAIEAARAGEAGRGFAVVADEVRNLSQRTSSSTNEIQHVMESVQRSALEATSLMDSSRSLAESSVQEARGAQDMLVQIVSAVQQISVLSEQIAAATEQQASISNEINHNTQSIRSVAHDLADDAKESEQQVHQLSKLAADLKAEAGKFIV</sequence>
<dbReference type="Gene3D" id="1.10.287.950">
    <property type="entry name" value="Methyl-accepting chemotaxis protein"/>
    <property type="match status" value="1"/>
</dbReference>
<dbReference type="GO" id="GO:0007165">
    <property type="term" value="P:signal transduction"/>
    <property type="evidence" value="ECO:0007669"/>
    <property type="project" value="UniProtKB-KW"/>
</dbReference>
<dbReference type="CDD" id="cd12913">
    <property type="entry name" value="PDC1_MCP_like"/>
    <property type="match status" value="1"/>
</dbReference>
<proteinExistence type="inferred from homology"/>
<evidence type="ECO:0000259" key="13">
    <source>
        <dbReference type="PROSITE" id="PS50885"/>
    </source>
</evidence>
<keyword evidence="10" id="KW-0175">Coiled coil</keyword>
<evidence type="ECO:0000256" key="6">
    <source>
        <dbReference type="ARBA" id="ARBA00023136"/>
    </source>
</evidence>
<dbReference type="Gene3D" id="3.30.450.20">
    <property type="entry name" value="PAS domain"/>
    <property type="match status" value="2"/>
</dbReference>
<evidence type="ECO:0000256" key="4">
    <source>
        <dbReference type="ARBA" id="ARBA00022692"/>
    </source>
</evidence>
<comment type="caution">
    <text evidence="14">The sequence shown here is derived from an EMBL/GenBank/DDBJ whole genome shotgun (WGS) entry which is preliminary data.</text>
</comment>
<comment type="similarity">
    <text evidence="8">Belongs to the methyl-accepting chemotaxis (MCP) protein family.</text>
</comment>
<evidence type="ECO:0000256" key="5">
    <source>
        <dbReference type="ARBA" id="ARBA00022989"/>
    </source>
</evidence>
<protein>
    <recommendedName>
        <fullName evidence="16">Chemotaxis protein</fullName>
    </recommendedName>
</protein>
<dbReference type="Proteomes" id="UP000191418">
    <property type="component" value="Unassembled WGS sequence"/>
</dbReference>
<keyword evidence="2" id="KW-1003">Cell membrane</keyword>
<evidence type="ECO:0000256" key="1">
    <source>
        <dbReference type="ARBA" id="ARBA00004651"/>
    </source>
</evidence>
<dbReference type="InterPro" id="IPR003660">
    <property type="entry name" value="HAMP_dom"/>
</dbReference>
<dbReference type="CDD" id="cd11386">
    <property type="entry name" value="MCP_signal"/>
    <property type="match status" value="1"/>
</dbReference>
<keyword evidence="6 11" id="KW-0472">Membrane</keyword>
<comment type="subcellular location">
    <subcellularLocation>
        <location evidence="1">Cell membrane</location>
        <topology evidence="1">Multi-pass membrane protein</topology>
    </subcellularLocation>
</comment>
<dbReference type="PROSITE" id="PS50111">
    <property type="entry name" value="CHEMOTAXIS_TRANSDUC_2"/>
    <property type="match status" value="1"/>
</dbReference>
<dbReference type="STRING" id="64969.SAMN02745127_00493"/>
<feature type="domain" description="Methyl-accepting transducer" evidence="12">
    <location>
        <begin position="357"/>
        <end position="593"/>
    </location>
</feature>
<evidence type="ECO:0000256" key="7">
    <source>
        <dbReference type="ARBA" id="ARBA00023224"/>
    </source>
</evidence>
<gene>
    <name evidence="14" type="ORF">BTE48_01710</name>
</gene>
<evidence type="ECO:0000256" key="2">
    <source>
        <dbReference type="ARBA" id="ARBA00022475"/>
    </source>
</evidence>
<dbReference type="Pfam" id="PF00015">
    <property type="entry name" value="MCPsignal"/>
    <property type="match status" value="1"/>
</dbReference>
<evidence type="ECO:0000256" key="3">
    <source>
        <dbReference type="ARBA" id="ARBA00022500"/>
    </source>
</evidence>
<dbReference type="PANTHER" id="PTHR32089:SF117">
    <property type="entry name" value="METHYL ACCEPTING SENSORY TRANSDUCER WITH CACHE_1 SMALL MOLECULE BINDING DOMAIN"/>
    <property type="match status" value="1"/>
</dbReference>
<dbReference type="Pfam" id="PF02743">
    <property type="entry name" value="dCache_1"/>
    <property type="match status" value="1"/>
</dbReference>
<dbReference type="SMART" id="SM00283">
    <property type="entry name" value="MA"/>
    <property type="match status" value="1"/>
</dbReference>
<dbReference type="InterPro" id="IPR029151">
    <property type="entry name" value="Sensor-like_sf"/>
</dbReference>
<dbReference type="AlphaFoldDB" id="A0A1T4LIU5"/>
<dbReference type="FunFam" id="1.10.287.950:FF:000001">
    <property type="entry name" value="Methyl-accepting chemotaxis sensory transducer"/>
    <property type="match status" value="1"/>
</dbReference>
<dbReference type="CDD" id="cd12912">
    <property type="entry name" value="PDC2_MCP_like"/>
    <property type="match status" value="1"/>
</dbReference>
<dbReference type="InterPro" id="IPR033479">
    <property type="entry name" value="dCache_1"/>
</dbReference>